<dbReference type="SUPFAM" id="SSF50156">
    <property type="entry name" value="PDZ domain-like"/>
    <property type="match status" value="1"/>
</dbReference>
<dbReference type="AlphaFoldDB" id="A0A6J1TJN9"/>
<reference evidence="7" key="1">
    <citation type="submission" date="2025-08" db="UniProtKB">
        <authorList>
            <consortium name="RefSeq"/>
        </authorList>
    </citation>
    <scope>IDENTIFICATION</scope>
    <source>
        <tissue evidence="7">Whole organism</tissue>
    </source>
</reference>
<dbReference type="GO" id="GO:0005634">
    <property type="term" value="C:nucleus"/>
    <property type="evidence" value="ECO:0007669"/>
    <property type="project" value="TreeGrafter"/>
</dbReference>
<dbReference type="Gene3D" id="2.30.42.10">
    <property type="match status" value="1"/>
</dbReference>
<dbReference type="FunFam" id="2.30.42.10:FF:000107">
    <property type="entry name" value="26S proteasome non-ATPase regulatory subunit 9"/>
    <property type="match status" value="1"/>
</dbReference>
<accession>A0A6J1TJN9</accession>
<evidence type="ECO:0000256" key="3">
    <source>
        <dbReference type="ARBA" id="ARBA00023186"/>
    </source>
</evidence>
<dbReference type="GO" id="GO:0070682">
    <property type="term" value="P:proteasome regulatory particle assembly"/>
    <property type="evidence" value="ECO:0007669"/>
    <property type="project" value="InterPro"/>
</dbReference>
<keyword evidence="7" id="KW-0647">Proteasome</keyword>
<dbReference type="PANTHER" id="PTHR12651">
    <property type="entry name" value="26S PROTEASOME NON-ATPASE REGULATORY SUBUNIT 9"/>
    <property type="match status" value="1"/>
</dbReference>
<dbReference type="OrthoDB" id="72325at2759"/>
<dbReference type="PANTHER" id="PTHR12651:SF1">
    <property type="entry name" value="26S PROTEASOME NON-ATPASE REGULATORY SUBUNIT 9"/>
    <property type="match status" value="1"/>
</dbReference>
<evidence type="ECO:0000256" key="1">
    <source>
        <dbReference type="ARBA" id="ARBA00005256"/>
    </source>
</evidence>
<gene>
    <name evidence="7" type="primary">LOC113215624</name>
</gene>
<proteinExistence type="inferred from homology"/>
<dbReference type="InterPro" id="IPR040815">
    <property type="entry name" value="Nas2_N"/>
</dbReference>
<feature type="domain" description="PDZ" evidence="5">
    <location>
        <begin position="96"/>
        <end position="178"/>
    </location>
</feature>
<evidence type="ECO:0000313" key="6">
    <source>
        <dbReference type="Proteomes" id="UP000504606"/>
    </source>
</evidence>
<evidence type="ECO:0000256" key="4">
    <source>
        <dbReference type="ARBA" id="ARBA00030007"/>
    </source>
</evidence>
<dbReference type="Pfam" id="PF18265">
    <property type="entry name" value="Nas2_N"/>
    <property type="match status" value="1"/>
</dbReference>
<protein>
    <recommendedName>
        <fullName evidence="2">26S proteasome non-ATPase regulatory subunit 9</fullName>
    </recommendedName>
    <alternativeName>
        <fullName evidence="4">26S proteasome regulatory subunit p27</fullName>
    </alternativeName>
</protein>
<name>A0A6J1TJN9_FRAOC</name>
<evidence type="ECO:0000256" key="2">
    <source>
        <dbReference type="ARBA" id="ARBA00014937"/>
    </source>
</evidence>
<dbReference type="GO" id="GO:0005737">
    <property type="term" value="C:cytoplasm"/>
    <property type="evidence" value="ECO:0007669"/>
    <property type="project" value="TreeGrafter"/>
</dbReference>
<organism evidence="6 7">
    <name type="scientific">Frankliniella occidentalis</name>
    <name type="common">Western flower thrips</name>
    <name type="synonym">Euthrips occidentalis</name>
    <dbReference type="NCBI Taxonomy" id="133901"/>
    <lineage>
        <taxon>Eukaryota</taxon>
        <taxon>Metazoa</taxon>
        <taxon>Ecdysozoa</taxon>
        <taxon>Arthropoda</taxon>
        <taxon>Hexapoda</taxon>
        <taxon>Insecta</taxon>
        <taxon>Pterygota</taxon>
        <taxon>Neoptera</taxon>
        <taxon>Paraneoptera</taxon>
        <taxon>Thysanoptera</taxon>
        <taxon>Terebrantia</taxon>
        <taxon>Thripoidea</taxon>
        <taxon>Thripidae</taxon>
        <taxon>Frankliniella</taxon>
    </lineage>
</organism>
<dbReference type="SMART" id="SM00228">
    <property type="entry name" value="PDZ"/>
    <property type="match status" value="1"/>
</dbReference>
<comment type="similarity">
    <text evidence="1">Belongs to the proteasome subunit p27 family.</text>
</comment>
<dbReference type="InterPro" id="IPR036034">
    <property type="entry name" value="PDZ_sf"/>
</dbReference>
<evidence type="ECO:0000259" key="5">
    <source>
        <dbReference type="SMART" id="SM00228"/>
    </source>
</evidence>
<dbReference type="KEGG" id="foc:113215624"/>
<evidence type="ECO:0000313" key="7">
    <source>
        <dbReference type="RefSeq" id="XP_026291046.2"/>
    </source>
</evidence>
<dbReference type="RefSeq" id="XP_026291046.2">
    <property type="nucleotide sequence ID" value="XM_026435261.2"/>
</dbReference>
<dbReference type="Gene3D" id="6.10.140.1710">
    <property type="match status" value="1"/>
</dbReference>
<dbReference type="Proteomes" id="UP000504606">
    <property type="component" value="Unplaced"/>
</dbReference>
<dbReference type="InterPro" id="IPR035269">
    <property type="entry name" value="PSMD9"/>
</dbReference>
<sequence>MDVNMESANATNVSRDAVLKIMDQKDKIEKEIAALMEVLASNRVGLYDSLVDEEGYPRQDIDVYQVRHARHRIICLQNDHKALMKEIENGLYALHSGGGLNQSDDPMDESSKPSGDPIAVVNKVTPGSPASIAGLEVHDKIIEFGSVKGSNFQSLLNISFVAESCINRSVPVVVLRDKRVVRLSIIPKPWMGPGLLGCNIVLPENVDR</sequence>
<dbReference type="GO" id="GO:0000502">
    <property type="term" value="C:proteasome complex"/>
    <property type="evidence" value="ECO:0007669"/>
    <property type="project" value="UniProtKB-KW"/>
</dbReference>
<keyword evidence="6" id="KW-1185">Reference proteome</keyword>
<dbReference type="InterPro" id="IPR001478">
    <property type="entry name" value="PDZ"/>
</dbReference>
<keyword evidence="3" id="KW-0143">Chaperone</keyword>
<dbReference type="Pfam" id="PF00595">
    <property type="entry name" value="PDZ"/>
    <property type="match status" value="1"/>
</dbReference>
<dbReference type="GeneID" id="113215624"/>